<accession>C3XUH9</accession>
<name>C3XUH9_BRAFL</name>
<reference evidence="1" key="1">
    <citation type="journal article" date="2008" name="Nature">
        <title>The amphioxus genome and the evolution of the chordate karyotype.</title>
        <authorList>
            <consortium name="US DOE Joint Genome Institute (JGI-PGF)"/>
            <person name="Putnam N.H."/>
            <person name="Butts T."/>
            <person name="Ferrier D.E.K."/>
            <person name="Furlong R.F."/>
            <person name="Hellsten U."/>
            <person name="Kawashima T."/>
            <person name="Robinson-Rechavi M."/>
            <person name="Shoguchi E."/>
            <person name="Terry A."/>
            <person name="Yu J.-K."/>
            <person name="Benito-Gutierrez E.L."/>
            <person name="Dubchak I."/>
            <person name="Garcia-Fernandez J."/>
            <person name="Gibson-Brown J.J."/>
            <person name="Grigoriev I.V."/>
            <person name="Horton A.C."/>
            <person name="de Jong P.J."/>
            <person name="Jurka J."/>
            <person name="Kapitonov V.V."/>
            <person name="Kohara Y."/>
            <person name="Kuroki Y."/>
            <person name="Lindquist E."/>
            <person name="Lucas S."/>
            <person name="Osoegawa K."/>
            <person name="Pennacchio L.A."/>
            <person name="Salamov A.A."/>
            <person name="Satou Y."/>
            <person name="Sauka-Spengler T."/>
            <person name="Schmutz J."/>
            <person name="Shin-I T."/>
            <person name="Toyoda A."/>
            <person name="Bronner-Fraser M."/>
            <person name="Fujiyama A."/>
            <person name="Holland L.Z."/>
            <person name="Holland P.W.H."/>
            <person name="Satoh N."/>
            <person name="Rokhsar D.S."/>
        </authorList>
    </citation>
    <scope>NUCLEOTIDE SEQUENCE [LARGE SCALE GENOMIC DNA]</scope>
    <source>
        <strain evidence="1">S238N-H82</strain>
        <tissue evidence="1">Testes</tissue>
    </source>
</reference>
<dbReference type="InParanoid" id="C3XUH9"/>
<dbReference type="EMBL" id="GG666464">
    <property type="protein sequence ID" value="EEN68553.1"/>
    <property type="molecule type" value="Genomic_DNA"/>
</dbReference>
<feature type="non-terminal residue" evidence="1">
    <location>
        <position position="64"/>
    </location>
</feature>
<feature type="non-terminal residue" evidence="1">
    <location>
        <position position="1"/>
    </location>
</feature>
<proteinExistence type="predicted"/>
<gene>
    <name evidence="1" type="ORF">BRAFLDRAFT_140370</name>
</gene>
<organism>
    <name type="scientific">Branchiostoma floridae</name>
    <name type="common">Florida lancelet</name>
    <name type="synonym">Amphioxus</name>
    <dbReference type="NCBI Taxonomy" id="7739"/>
    <lineage>
        <taxon>Eukaryota</taxon>
        <taxon>Metazoa</taxon>
        <taxon>Chordata</taxon>
        <taxon>Cephalochordata</taxon>
        <taxon>Leptocardii</taxon>
        <taxon>Amphioxiformes</taxon>
        <taxon>Branchiostomatidae</taxon>
        <taxon>Branchiostoma</taxon>
    </lineage>
</organism>
<protein>
    <submittedName>
        <fullName evidence="1">Uncharacterized protein</fullName>
    </submittedName>
</protein>
<sequence length="64" mass="7414">KHDISKRFADYKYPPIDLSNDTKFGSLEDRAQMSATKHDISKRFADYKYPPIDLSNDTKFGSLE</sequence>
<evidence type="ECO:0000313" key="1">
    <source>
        <dbReference type="EMBL" id="EEN68553.1"/>
    </source>
</evidence>
<dbReference type="AlphaFoldDB" id="C3XUH9"/>